<keyword evidence="2" id="KW-1185">Reference proteome</keyword>
<dbReference type="Proteomes" id="UP000682111">
    <property type="component" value="Unassembled WGS sequence"/>
</dbReference>
<protein>
    <submittedName>
        <fullName evidence="1">Uncharacterized protein</fullName>
    </submittedName>
</protein>
<gene>
    <name evidence="1" type="ORF">J27TS8_16480</name>
</gene>
<dbReference type="EMBL" id="BORC01000002">
    <property type="protein sequence ID" value="GIN61655.1"/>
    <property type="molecule type" value="Genomic_DNA"/>
</dbReference>
<accession>A0A920BT14</accession>
<evidence type="ECO:0000313" key="2">
    <source>
        <dbReference type="Proteomes" id="UP000682111"/>
    </source>
</evidence>
<comment type="caution">
    <text evidence="1">The sequence shown here is derived from an EMBL/GenBank/DDBJ whole genome shotgun (WGS) entry which is preliminary data.</text>
</comment>
<dbReference type="AlphaFoldDB" id="A0A920BT14"/>
<name>A0A920BT14_9BACI</name>
<reference evidence="1" key="1">
    <citation type="submission" date="2021-03" db="EMBL/GenBank/DDBJ databases">
        <title>Antimicrobial resistance genes in bacteria isolated from Japanese honey, and their potential for conferring macrolide and lincosamide resistance in the American foulbrood pathogen Paenibacillus larvae.</title>
        <authorList>
            <person name="Okamoto M."/>
            <person name="Kumagai M."/>
            <person name="Kanamori H."/>
            <person name="Takamatsu D."/>
        </authorList>
    </citation>
    <scope>NUCLEOTIDE SEQUENCE</scope>
    <source>
        <strain evidence="1">J27TS8</strain>
    </source>
</reference>
<proteinExistence type="predicted"/>
<organism evidence="1 2">
    <name type="scientific">Robertmurraya siralis</name>
    <dbReference type="NCBI Taxonomy" id="77777"/>
    <lineage>
        <taxon>Bacteria</taxon>
        <taxon>Bacillati</taxon>
        <taxon>Bacillota</taxon>
        <taxon>Bacilli</taxon>
        <taxon>Bacillales</taxon>
        <taxon>Bacillaceae</taxon>
        <taxon>Robertmurraya</taxon>
    </lineage>
</organism>
<sequence length="81" mass="9143">MRLKVKLLPKDLKVQKEIVVVQLKISITILLGSVTEEIDHDTVRPCISGFESMKSGNTIFFAPWADVQSKYGLSWYSSLTN</sequence>
<evidence type="ECO:0000313" key="1">
    <source>
        <dbReference type="EMBL" id="GIN61655.1"/>
    </source>
</evidence>